<keyword evidence="9 11" id="KW-0226">DNA condensation</keyword>
<evidence type="ECO:0000313" key="14">
    <source>
        <dbReference type="Proteomes" id="UP000822688"/>
    </source>
</evidence>
<dbReference type="GO" id="GO:0007076">
    <property type="term" value="P:mitotic chromosome condensation"/>
    <property type="evidence" value="ECO:0007669"/>
    <property type="project" value="InterPro"/>
</dbReference>
<dbReference type="Pfam" id="PF05786">
    <property type="entry name" value="Cnd2"/>
    <property type="match status" value="2"/>
</dbReference>
<sequence length="690" mass="76085">MGTPLKYRAKSPGHALLLTPNDDETERAQVRQARAAALRRKSGFGLNVGAALASAAAAEESNVLSREHILELHNNCIKLAAENKITQRNTWDLKLIDHLSALVQGDDDEDDTTNFQKASCTLEAGVKIYSTRVDSVHSETYKVLGGLNRTAGDDNGNVTAGDVDADGNEVANNDEEHKKSTHKKSGNSSSTLETSFDSLNVKKFDVAFTVDPLFQQTSAQFDEGGAKGLLLNTLTVYHGCEIVFDSWEVPEKSMSVKTKNDSERHATINLSFMKDSIDAMLENIRKENEISPSLNEIVKMIADPYRAATVAEDAARQSSGSVEDEEPISPWQDGVAGEDDDNDADDVFNHVDSNDFQEGNYPVGGFDGMDDDFGMDPMPEPNPDMEDEEGLVGGEVEYTENGSVLSHSTVEWMSSSFGLIDKSNAWAGPDHWKYRNPKDGQRAQTEDENLGSTKVKRKKRQPFTLDFENPSEIDMSLFMPAENLQSTLLVQRGGAFNGLLPEDVHYEALNLVHLFLRPSVLCIWKRESQIADGQKQRGLSGNFAQDFGNDSGNEGGMDGFHGDWAGDDGDGDIEDPFGTDLVAAPRKIQKVDVNYDKTSKQVDVRILKESLWSRLQHIQAVIDGDEPEEDTTGIPFQNLLNVLPDDCAAAEREDISVQLCFICLLHLANEHNLRITDCPTMDDLQIYQVE</sequence>
<feature type="region of interest" description="Disordered" evidence="12">
    <location>
        <begin position="431"/>
        <end position="456"/>
    </location>
</feature>
<evidence type="ECO:0000256" key="6">
    <source>
        <dbReference type="ARBA" id="ARBA00022490"/>
    </source>
</evidence>
<evidence type="ECO:0000256" key="5">
    <source>
        <dbReference type="ARBA" id="ARBA00022454"/>
    </source>
</evidence>
<comment type="function">
    <text evidence="11">Regulatory subunit of the condensin complex, a complex required for conversion of interphase chromatin into mitotic-like condense chromosomes.</text>
</comment>
<evidence type="ECO:0000313" key="13">
    <source>
        <dbReference type="EMBL" id="KAG0582945.1"/>
    </source>
</evidence>
<protein>
    <recommendedName>
        <fullName evidence="4 11">Condensin complex subunit 2</fullName>
    </recommendedName>
</protein>
<evidence type="ECO:0000256" key="12">
    <source>
        <dbReference type="SAM" id="MobiDB-lite"/>
    </source>
</evidence>
<evidence type="ECO:0000256" key="11">
    <source>
        <dbReference type="PIRNR" id="PIRNR017126"/>
    </source>
</evidence>
<dbReference type="GO" id="GO:0000796">
    <property type="term" value="C:condensin complex"/>
    <property type="evidence" value="ECO:0007669"/>
    <property type="project" value="InterPro"/>
</dbReference>
<evidence type="ECO:0000256" key="1">
    <source>
        <dbReference type="ARBA" id="ARBA00004286"/>
    </source>
</evidence>
<feature type="region of interest" description="Disordered" evidence="12">
    <location>
        <begin position="313"/>
        <end position="339"/>
    </location>
</feature>
<gene>
    <name evidence="13" type="ORF">KC19_3G096800</name>
</gene>
<dbReference type="AlphaFoldDB" id="A0A8T0IIU9"/>
<evidence type="ECO:0000256" key="10">
    <source>
        <dbReference type="ARBA" id="ARBA00023306"/>
    </source>
</evidence>
<dbReference type="GO" id="GO:0005737">
    <property type="term" value="C:cytoplasm"/>
    <property type="evidence" value="ECO:0007669"/>
    <property type="project" value="UniProtKB-SubCell"/>
</dbReference>
<evidence type="ECO:0000256" key="8">
    <source>
        <dbReference type="ARBA" id="ARBA00022776"/>
    </source>
</evidence>
<organism evidence="13 14">
    <name type="scientific">Ceratodon purpureus</name>
    <name type="common">Fire moss</name>
    <name type="synonym">Dicranum purpureum</name>
    <dbReference type="NCBI Taxonomy" id="3225"/>
    <lineage>
        <taxon>Eukaryota</taxon>
        <taxon>Viridiplantae</taxon>
        <taxon>Streptophyta</taxon>
        <taxon>Embryophyta</taxon>
        <taxon>Bryophyta</taxon>
        <taxon>Bryophytina</taxon>
        <taxon>Bryopsida</taxon>
        <taxon>Dicranidae</taxon>
        <taxon>Pseudoditrichales</taxon>
        <taxon>Ditrichaceae</taxon>
        <taxon>Ceratodon</taxon>
    </lineage>
</organism>
<feature type="compositionally biased region" description="Basic and acidic residues" evidence="12">
    <location>
        <begin position="431"/>
        <end position="445"/>
    </location>
</feature>
<dbReference type="Proteomes" id="UP000822688">
    <property type="component" value="Chromosome 3"/>
</dbReference>
<evidence type="ECO:0000256" key="9">
    <source>
        <dbReference type="ARBA" id="ARBA00023067"/>
    </source>
</evidence>
<comment type="similarity">
    <text evidence="3 11">Belongs to the CND2 (condensin subunit 2) family.</text>
</comment>
<proteinExistence type="inferred from homology"/>
<evidence type="ECO:0000256" key="4">
    <source>
        <dbReference type="ARBA" id="ARBA00016065"/>
    </source>
</evidence>
<keyword evidence="6" id="KW-0963">Cytoplasm</keyword>
<accession>A0A8T0IIU9</accession>
<name>A0A8T0IIU9_CERPU</name>
<evidence type="ECO:0000256" key="2">
    <source>
        <dbReference type="ARBA" id="ARBA00004496"/>
    </source>
</evidence>
<comment type="subcellular location">
    <subcellularLocation>
        <location evidence="1">Chromosome</location>
    </subcellularLocation>
    <subcellularLocation>
        <location evidence="2">Cytoplasm</location>
    </subcellularLocation>
</comment>
<keyword evidence="8 11" id="KW-0498">Mitosis</keyword>
<dbReference type="PANTHER" id="PTHR13108">
    <property type="entry name" value="CONDENSIN COMPLEX SUBUNIT 2"/>
    <property type="match status" value="1"/>
</dbReference>
<evidence type="ECO:0000256" key="3">
    <source>
        <dbReference type="ARBA" id="ARBA00009471"/>
    </source>
</evidence>
<keyword evidence="7 11" id="KW-0132">Cell division</keyword>
<feature type="region of interest" description="Disordered" evidence="12">
    <location>
        <begin position="153"/>
        <end position="192"/>
    </location>
</feature>
<dbReference type="InterPro" id="IPR022816">
    <property type="entry name" value="Condensin_barren_su2"/>
</dbReference>
<dbReference type="PIRSF" id="PIRSF017126">
    <property type="entry name" value="Condensin_H"/>
    <property type="match status" value="1"/>
</dbReference>
<dbReference type="EMBL" id="CM026423">
    <property type="protein sequence ID" value="KAG0582945.1"/>
    <property type="molecule type" value="Genomic_DNA"/>
</dbReference>
<reference evidence="13" key="1">
    <citation type="submission" date="2020-06" db="EMBL/GenBank/DDBJ databases">
        <title>WGS assembly of Ceratodon purpureus strain R40.</title>
        <authorList>
            <person name="Carey S.B."/>
            <person name="Jenkins J."/>
            <person name="Shu S."/>
            <person name="Lovell J.T."/>
            <person name="Sreedasyam A."/>
            <person name="Maumus F."/>
            <person name="Tiley G.P."/>
            <person name="Fernandez-Pozo N."/>
            <person name="Barry K."/>
            <person name="Chen C."/>
            <person name="Wang M."/>
            <person name="Lipzen A."/>
            <person name="Daum C."/>
            <person name="Saski C.A."/>
            <person name="Payton A.C."/>
            <person name="Mcbreen J.C."/>
            <person name="Conrad R.E."/>
            <person name="Kollar L.M."/>
            <person name="Olsson S."/>
            <person name="Huttunen S."/>
            <person name="Landis J.B."/>
            <person name="Wickett N.J."/>
            <person name="Johnson M.G."/>
            <person name="Rensing S.A."/>
            <person name="Grimwood J."/>
            <person name="Schmutz J."/>
            <person name="Mcdaniel S.F."/>
        </authorList>
    </citation>
    <scope>NUCLEOTIDE SEQUENCE</scope>
    <source>
        <strain evidence="13">R40</strain>
    </source>
</reference>
<keyword evidence="14" id="KW-1185">Reference proteome</keyword>
<dbReference type="GO" id="GO:0003682">
    <property type="term" value="F:chromatin binding"/>
    <property type="evidence" value="ECO:0007669"/>
    <property type="project" value="TreeGrafter"/>
</dbReference>
<dbReference type="GO" id="GO:0051301">
    <property type="term" value="P:cell division"/>
    <property type="evidence" value="ECO:0007669"/>
    <property type="project" value="UniProtKB-KW"/>
</dbReference>
<evidence type="ECO:0000256" key="7">
    <source>
        <dbReference type="ARBA" id="ARBA00022618"/>
    </source>
</evidence>
<dbReference type="PANTHER" id="PTHR13108:SF9">
    <property type="entry name" value="CONDENSIN COMPLEX SUBUNIT 2"/>
    <property type="match status" value="1"/>
</dbReference>
<comment type="caution">
    <text evidence="13">The sequence shown here is derived from an EMBL/GenBank/DDBJ whole genome shotgun (WGS) entry which is preliminary data.</text>
</comment>
<keyword evidence="5" id="KW-0158">Chromosome</keyword>
<keyword evidence="10 11" id="KW-0131">Cell cycle</keyword>